<dbReference type="OrthoDB" id="3983163at2759"/>
<name>A0A9P4MTT6_9PLEO</name>
<accession>A0A9P4MTT6</accession>
<gene>
    <name evidence="1" type="ORF">GQ43DRAFT_349684</name>
</gene>
<dbReference type="Proteomes" id="UP000799536">
    <property type="component" value="Unassembled WGS sequence"/>
</dbReference>
<keyword evidence="2" id="KW-1185">Reference proteome</keyword>
<organism evidence="1 2">
    <name type="scientific">Delitschia confertaspora ATCC 74209</name>
    <dbReference type="NCBI Taxonomy" id="1513339"/>
    <lineage>
        <taxon>Eukaryota</taxon>
        <taxon>Fungi</taxon>
        <taxon>Dikarya</taxon>
        <taxon>Ascomycota</taxon>
        <taxon>Pezizomycotina</taxon>
        <taxon>Dothideomycetes</taxon>
        <taxon>Pleosporomycetidae</taxon>
        <taxon>Pleosporales</taxon>
        <taxon>Delitschiaceae</taxon>
        <taxon>Delitschia</taxon>
    </lineage>
</organism>
<sequence>MAPPTPPFPASSLESRVQYTADGKKRHPPVDLANCALKEMVQYKCNIVEEKGAPPKVECEPIVRLFRKCQDGLTVETTVWEG</sequence>
<dbReference type="Pfam" id="PF11093">
    <property type="entry name" value="Mitochondr_Som1"/>
    <property type="match status" value="1"/>
</dbReference>
<reference evidence="1" key="1">
    <citation type="journal article" date="2020" name="Stud. Mycol.">
        <title>101 Dothideomycetes genomes: a test case for predicting lifestyles and emergence of pathogens.</title>
        <authorList>
            <person name="Haridas S."/>
            <person name="Albert R."/>
            <person name="Binder M."/>
            <person name="Bloem J."/>
            <person name="Labutti K."/>
            <person name="Salamov A."/>
            <person name="Andreopoulos B."/>
            <person name="Baker S."/>
            <person name="Barry K."/>
            <person name="Bills G."/>
            <person name="Bluhm B."/>
            <person name="Cannon C."/>
            <person name="Castanera R."/>
            <person name="Culley D."/>
            <person name="Daum C."/>
            <person name="Ezra D."/>
            <person name="Gonzalez J."/>
            <person name="Henrissat B."/>
            <person name="Kuo A."/>
            <person name="Liang C."/>
            <person name="Lipzen A."/>
            <person name="Lutzoni F."/>
            <person name="Magnuson J."/>
            <person name="Mondo S."/>
            <person name="Nolan M."/>
            <person name="Ohm R."/>
            <person name="Pangilinan J."/>
            <person name="Park H.-J."/>
            <person name="Ramirez L."/>
            <person name="Alfaro M."/>
            <person name="Sun H."/>
            <person name="Tritt A."/>
            <person name="Yoshinaga Y."/>
            <person name="Zwiers L.-H."/>
            <person name="Turgeon B."/>
            <person name="Goodwin S."/>
            <person name="Spatafora J."/>
            <person name="Crous P."/>
            <person name="Grigoriev I."/>
        </authorList>
    </citation>
    <scope>NUCLEOTIDE SEQUENCE</scope>
    <source>
        <strain evidence="1">ATCC 74209</strain>
    </source>
</reference>
<evidence type="ECO:0000313" key="2">
    <source>
        <dbReference type="Proteomes" id="UP000799536"/>
    </source>
</evidence>
<evidence type="ECO:0000313" key="1">
    <source>
        <dbReference type="EMBL" id="KAF2202387.1"/>
    </source>
</evidence>
<dbReference type="GO" id="GO:0042720">
    <property type="term" value="C:mitochondrial inner membrane peptidase complex"/>
    <property type="evidence" value="ECO:0007669"/>
    <property type="project" value="InterPro"/>
</dbReference>
<dbReference type="EMBL" id="ML993938">
    <property type="protein sequence ID" value="KAF2202387.1"/>
    <property type="molecule type" value="Genomic_DNA"/>
</dbReference>
<comment type="caution">
    <text evidence="1">The sequence shown here is derived from an EMBL/GenBank/DDBJ whole genome shotgun (WGS) entry which is preliminary data.</text>
</comment>
<dbReference type="InterPro" id="IPR024645">
    <property type="entry name" value="Mitochondr_Som1"/>
</dbReference>
<protein>
    <submittedName>
        <fullName evidence="1">Uncharacterized protein</fullName>
    </submittedName>
</protein>
<dbReference type="AlphaFoldDB" id="A0A9P4MTT6"/>
<proteinExistence type="predicted"/>
<feature type="non-terminal residue" evidence="1">
    <location>
        <position position="82"/>
    </location>
</feature>